<proteinExistence type="inferred from homology"/>
<dbReference type="EMBL" id="CAJOBQ010000469">
    <property type="protein sequence ID" value="CAF4362377.1"/>
    <property type="molecule type" value="Genomic_DNA"/>
</dbReference>
<evidence type="ECO:0000256" key="7">
    <source>
        <dbReference type="SAM" id="Phobius"/>
    </source>
</evidence>
<evidence type="ECO:0000313" key="12">
    <source>
        <dbReference type="EMBL" id="CAF4573672.1"/>
    </source>
</evidence>
<dbReference type="AlphaFoldDB" id="A0A819Y222"/>
<evidence type="ECO:0000256" key="5">
    <source>
        <dbReference type="ARBA" id="ARBA00022989"/>
    </source>
</evidence>
<feature type="transmembrane region" description="Helical" evidence="7">
    <location>
        <begin position="449"/>
        <end position="471"/>
    </location>
</feature>
<keyword evidence="6 7" id="KW-0472">Membrane</keyword>
<keyword evidence="5 7" id="KW-1133">Transmembrane helix</keyword>
<dbReference type="Proteomes" id="UP000663851">
    <property type="component" value="Unassembled WGS sequence"/>
</dbReference>
<reference evidence="9" key="1">
    <citation type="submission" date="2021-02" db="EMBL/GenBank/DDBJ databases">
        <authorList>
            <person name="Nowell W R."/>
        </authorList>
    </citation>
    <scope>NUCLEOTIDE SEQUENCE</scope>
</reference>
<feature type="transmembrane region" description="Helical" evidence="7">
    <location>
        <begin position="483"/>
        <end position="507"/>
    </location>
</feature>
<dbReference type="EMBL" id="CAJOBP010000219">
    <property type="protein sequence ID" value="CAF4143629.1"/>
    <property type="molecule type" value="Genomic_DNA"/>
</dbReference>
<dbReference type="SUPFAM" id="SSF103473">
    <property type="entry name" value="MFS general substrate transporter"/>
    <property type="match status" value="1"/>
</dbReference>
<feature type="transmembrane region" description="Helical" evidence="7">
    <location>
        <begin position="291"/>
        <end position="314"/>
    </location>
</feature>
<feature type="transmembrane region" description="Helical" evidence="7">
    <location>
        <begin position="415"/>
        <end position="437"/>
    </location>
</feature>
<keyword evidence="4 7" id="KW-0812">Transmembrane</keyword>
<dbReference type="Gene3D" id="1.20.1250.20">
    <property type="entry name" value="MFS general substrate transporter like domains"/>
    <property type="match status" value="1"/>
</dbReference>
<feature type="transmembrane region" description="Helical" evidence="7">
    <location>
        <begin position="264"/>
        <end position="285"/>
    </location>
</feature>
<feature type="transmembrane region" description="Helical" evidence="7">
    <location>
        <begin position="374"/>
        <end position="395"/>
    </location>
</feature>
<comment type="caution">
    <text evidence="9">The sequence shown here is derived from an EMBL/GenBank/DDBJ whole genome shotgun (WGS) entry which is preliminary data.</text>
</comment>
<evidence type="ECO:0000313" key="9">
    <source>
        <dbReference type="EMBL" id="CAF4143629.1"/>
    </source>
</evidence>
<dbReference type="EMBL" id="CAJOBR010000736">
    <property type="protein sequence ID" value="CAF4541447.1"/>
    <property type="molecule type" value="Genomic_DNA"/>
</dbReference>
<dbReference type="EMBL" id="CAJOBO010000067">
    <property type="protein sequence ID" value="CAF4117700.1"/>
    <property type="molecule type" value="Genomic_DNA"/>
</dbReference>
<sequence length="557" mass="63933">MTGRMLLSIHDDTHDQFADKIEYDLWRIYDNNTKRTLVKHEIVKKNNENVLIEVQTMDDLGCYEIILHVKDYFDKFNENIVLSESQFIIPIDKMEDSIEHPRISTNAITVIGNIYHPIWSYLAFIWLGVGVTLPFHFFIIADPYFRYKLHDSTEFNDSISTLALSYENIVTLCSSSTNLITIILVTFLFVPYIHKRRIYTSFSVIIICLIICLSFTFVDVTRWRLLFFILTMILVGIQSICSAVALNCFVSLASTLPSRYIQGFVSGQALGGLFIIISSIVSILISSNESISAAIYFIIAILVIISNIIIYYFLEKSHLFQIYSSSIREINNRYEALYHESLSISSNHNDNQFSSLTSLGIRPRLLVAYKYTKWNFCGIFLTFVSTLSLFPAYLSKIQPSYPSINYPNKLWNGRLYAQIMTFLLFYVGDTFGRVISLKVRIPSLLYPRVLFCICLSRFLFIILFAFCHFPNRNGFPYLFQNDFIYALLVLLFSVSHGYCNSINMIYAPRRVHEQLSSTVGALMMMALTSGTFVGSLLSYGIVAMYGNNKPSSILHIQ</sequence>
<feature type="transmembrane region" description="Helical" evidence="7">
    <location>
        <begin position="169"/>
        <end position="191"/>
    </location>
</feature>
<name>A0A819Y222_9BILA</name>
<dbReference type="Proteomes" id="UP000663862">
    <property type="component" value="Unassembled WGS sequence"/>
</dbReference>
<comment type="subcellular location">
    <subcellularLocation>
        <location evidence="1">Membrane</location>
        <topology evidence="1">Multi-pass membrane protein</topology>
    </subcellularLocation>
</comment>
<evidence type="ECO:0000256" key="4">
    <source>
        <dbReference type="ARBA" id="ARBA00022692"/>
    </source>
</evidence>
<protein>
    <submittedName>
        <fullName evidence="9">Uncharacterized protein</fullName>
    </submittedName>
</protein>
<dbReference type="PANTHER" id="PTHR10332">
    <property type="entry name" value="EQUILIBRATIVE NUCLEOSIDE TRANSPORTER"/>
    <property type="match status" value="1"/>
</dbReference>
<organism evidence="9 13">
    <name type="scientific">Rotaria socialis</name>
    <dbReference type="NCBI Taxonomy" id="392032"/>
    <lineage>
        <taxon>Eukaryota</taxon>
        <taxon>Metazoa</taxon>
        <taxon>Spiralia</taxon>
        <taxon>Gnathifera</taxon>
        <taxon>Rotifera</taxon>
        <taxon>Eurotatoria</taxon>
        <taxon>Bdelloidea</taxon>
        <taxon>Philodinida</taxon>
        <taxon>Philodinidae</taxon>
        <taxon>Rotaria</taxon>
    </lineage>
</organism>
<evidence type="ECO:0000256" key="6">
    <source>
        <dbReference type="ARBA" id="ARBA00023136"/>
    </source>
</evidence>
<evidence type="ECO:0000313" key="8">
    <source>
        <dbReference type="EMBL" id="CAF4117700.1"/>
    </source>
</evidence>
<accession>A0A819Y222</accession>
<evidence type="ECO:0000256" key="2">
    <source>
        <dbReference type="ARBA" id="ARBA00007965"/>
    </source>
</evidence>
<dbReference type="GO" id="GO:0005337">
    <property type="term" value="F:nucleoside transmembrane transporter activity"/>
    <property type="evidence" value="ECO:0007669"/>
    <property type="project" value="InterPro"/>
</dbReference>
<dbReference type="Pfam" id="PF01733">
    <property type="entry name" value="Nucleoside_tran"/>
    <property type="match status" value="1"/>
</dbReference>
<gene>
    <name evidence="8" type="ORF">HFQ381_LOCUS2106</name>
    <name evidence="11" type="ORF">QYT958_LOCUS7636</name>
    <name evidence="12" type="ORF">TOA249_LOCUS8783</name>
    <name evidence="10" type="ORF">TSG867_LOCUS10306</name>
    <name evidence="9" type="ORF">UJA718_LOCUS3045</name>
</gene>
<evidence type="ECO:0000256" key="1">
    <source>
        <dbReference type="ARBA" id="ARBA00004141"/>
    </source>
</evidence>
<evidence type="ECO:0000256" key="3">
    <source>
        <dbReference type="ARBA" id="ARBA00022448"/>
    </source>
</evidence>
<dbReference type="InterPro" id="IPR036259">
    <property type="entry name" value="MFS_trans_sf"/>
</dbReference>
<dbReference type="GO" id="GO:0005886">
    <property type="term" value="C:plasma membrane"/>
    <property type="evidence" value="ECO:0007669"/>
    <property type="project" value="TreeGrafter"/>
</dbReference>
<feature type="transmembrane region" description="Helical" evidence="7">
    <location>
        <begin position="224"/>
        <end position="252"/>
    </location>
</feature>
<dbReference type="EMBL" id="CAJOBS010000423">
    <property type="protein sequence ID" value="CAF4573672.1"/>
    <property type="molecule type" value="Genomic_DNA"/>
</dbReference>
<comment type="similarity">
    <text evidence="2">Belongs to the SLC29A/ENT transporter (TC 2.A.57) family.</text>
</comment>
<feature type="transmembrane region" description="Helical" evidence="7">
    <location>
        <begin position="198"/>
        <end position="218"/>
    </location>
</feature>
<dbReference type="InterPro" id="IPR002259">
    <property type="entry name" value="Eqnu_transpt"/>
</dbReference>
<dbReference type="Proteomes" id="UP000663838">
    <property type="component" value="Unassembled WGS sequence"/>
</dbReference>
<evidence type="ECO:0000313" key="11">
    <source>
        <dbReference type="EMBL" id="CAF4541447.1"/>
    </source>
</evidence>
<dbReference type="PANTHER" id="PTHR10332:SF88">
    <property type="entry name" value="EQUILIBRATIVE NUCLEOSIDE TRANSPORTER 1, ISOFORM A"/>
    <property type="match status" value="1"/>
</dbReference>
<evidence type="ECO:0000313" key="10">
    <source>
        <dbReference type="EMBL" id="CAF4362377.1"/>
    </source>
</evidence>
<dbReference type="PRINTS" id="PR01130">
    <property type="entry name" value="DERENTRNSPRT"/>
</dbReference>
<feature type="transmembrane region" description="Helical" evidence="7">
    <location>
        <begin position="519"/>
        <end position="542"/>
    </location>
</feature>
<feature type="transmembrane region" description="Helical" evidence="7">
    <location>
        <begin position="118"/>
        <end position="141"/>
    </location>
</feature>
<keyword evidence="13" id="KW-1185">Reference proteome</keyword>
<dbReference type="Proteomes" id="UP000663848">
    <property type="component" value="Unassembled WGS sequence"/>
</dbReference>
<keyword evidence="3" id="KW-0813">Transport</keyword>
<evidence type="ECO:0000313" key="13">
    <source>
        <dbReference type="Proteomes" id="UP000663873"/>
    </source>
</evidence>
<dbReference type="Proteomes" id="UP000663873">
    <property type="component" value="Unassembled WGS sequence"/>
</dbReference>